<accession>A0A437R0H1</accession>
<dbReference type="RefSeq" id="WP_127698263.1">
    <property type="nucleotide sequence ID" value="NZ_SACS01000005.1"/>
</dbReference>
<dbReference type="EMBL" id="SACS01000005">
    <property type="protein sequence ID" value="RVU40276.1"/>
    <property type="molecule type" value="Genomic_DNA"/>
</dbReference>
<comment type="caution">
    <text evidence="2">The sequence shown here is derived from an EMBL/GenBank/DDBJ whole genome shotgun (WGS) entry which is preliminary data.</text>
</comment>
<dbReference type="Proteomes" id="UP000283077">
    <property type="component" value="Unassembled WGS sequence"/>
</dbReference>
<evidence type="ECO:0000313" key="3">
    <source>
        <dbReference type="Proteomes" id="UP000283077"/>
    </source>
</evidence>
<dbReference type="AlphaFoldDB" id="A0A437R0H1"/>
<organism evidence="2 3">
    <name type="scientific">Rheinheimera riviphila</name>
    <dbReference type="NCBI Taxonomy" id="1834037"/>
    <lineage>
        <taxon>Bacteria</taxon>
        <taxon>Pseudomonadati</taxon>
        <taxon>Pseudomonadota</taxon>
        <taxon>Gammaproteobacteria</taxon>
        <taxon>Chromatiales</taxon>
        <taxon>Chromatiaceae</taxon>
        <taxon>Rheinheimera</taxon>
    </lineage>
</organism>
<evidence type="ECO:0000256" key="1">
    <source>
        <dbReference type="SAM" id="MobiDB-lite"/>
    </source>
</evidence>
<name>A0A437R0H1_9GAMM</name>
<sequence>MLNNQQIFEAWLAGKLTTAECEQQLQSDSEWYGRFLTAQQLQRHAKVPAYAPVPDIDTSQMFRQQWGGRPAKTAWWPRLSVGMSAMALIISISPLQLQLQDGALALSWKENNSLQQQQEMTTMLASFQQEQQQYLQQQLQNQQHQQATQLVLLKDYLTENEQKARSSDMIELVEYLNQQRQADWQYWQDNVQPTQARQDYGSSYLPNRTQIDPKRSN</sequence>
<gene>
    <name evidence="2" type="ORF">EOE67_06685</name>
</gene>
<feature type="compositionally biased region" description="Polar residues" evidence="1">
    <location>
        <begin position="197"/>
        <end position="210"/>
    </location>
</feature>
<proteinExistence type="predicted"/>
<keyword evidence="3" id="KW-1185">Reference proteome</keyword>
<feature type="region of interest" description="Disordered" evidence="1">
    <location>
        <begin position="197"/>
        <end position="217"/>
    </location>
</feature>
<dbReference type="OrthoDB" id="5765975at2"/>
<reference evidence="2 3" key="1">
    <citation type="submission" date="2019-01" db="EMBL/GenBank/DDBJ databases">
        <authorList>
            <person name="Chen W.-M."/>
        </authorList>
    </citation>
    <scope>NUCLEOTIDE SEQUENCE [LARGE SCALE GENOMIC DNA]</scope>
    <source>
        <strain evidence="2 3">KYPC3</strain>
    </source>
</reference>
<evidence type="ECO:0000313" key="2">
    <source>
        <dbReference type="EMBL" id="RVU40276.1"/>
    </source>
</evidence>
<protein>
    <submittedName>
        <fullName evidence="2">Uncharacterized protein</fullName>
    </submittedName>
</protein>